<feature type="domain" description="SGNH hydrolase-type esterase" evidence="2">
    <location>
        <begin position="40"/>
        <end position="255"/>
    </location>
</feature>
<keyword evidence="4" id="KW-1185">Reference proteome</keyword>
<dbReference type="InterPro" id="IPR036514">
    <property type="entry name" value="SGNH_hydro_sf"/>
</dbReference>
<name>A0ABN3U3G7_9ACTN</name>
<dbReference type="EMBL" id="BAAASL010000021">
    <property type="protein sequence ID" value="GAA2722958.1"/>
    <property type="molecule type" value="Genomic_DNA"/>
</dbReference>
<dbReference type="InterPro" id="IPR013830">
    <property type="entry name" value="SGNH_hydro"/>
</dbReference>
<dbReference type="PANTHER" id="PTHR37981:SF1">
    <property type="entry name" value="SGNH HYDROLASE-TYPE ESTERASE DOMAIN-CONTAINING PROTEIN"/>
    <property type="match status" value="1"/>
</dbReference>
<sequence length="278" mass="28463">MKLIRLAGALSALALTVTLAAGGATTAQAAEGTSTPAYAALGDSYSAGLGAGGYDSASGDCKRSTRAYPALWAAAHAPARFSFAACSGARTGDVLDEQLSSLSTATGLVSISIGGNDAGFADTMSTCVFNGDGPCLDRINKARSFIQNELPAKLDNVYSAISSRAPRAQVVVLGYPRFYRTGGTCVGLSDTKRKAINAAADLINAVTAKRAADHGFRFGDVNTTFAGHELCSGSAWLNSVTLPVDESYHPTASGQSRGYLPVFSSAAVPGAHPAHRPH</sequence>
<dbReference type="Pfam" id="PF13472">
    <property type="entry name" value="Lipase_GDSL_2"/>
    <property type="match status" value="1"/>
</dbReference>
<dbReference type="PANTHER" id="PTHR37981">
    <property type="entry name" value="LIPASE 2"/>
    <property type="match status" value="1"/>
</dbReference>
<feature type="signal peptide" evidence="1">
    <location>
        <begin position="1"/>
        <end position="29"/>
    </location>
</feature>
<evidence type="ECO:0000313" key="4">
    <source>
        <dbReference type="Proteomes" id="UP001500886"/>
    </source>
</evidence>
<evidence type="ECO:0000256" key="1">
    <source>
        <dbReference type="SAM" id="SignalP"/>
    </source>
</evidence>
<evidence type="ECO:0000259" key="2">
    <source>
        <dbReference type="Pfam" id="PF13472"/>
    </source>
</evidence>
<comment type="caution">
    <text evidence="3">The sequence shown here is derived from an EMBL/GenBank/DDBJ whole genome shotgun (WGS) entry which is preliminary data.</text>
</comment>
<accession>A0ABN3U3G7</accession>
<dbReference type="Proteomes" id="UP001500886">
    <property type="component" value="Unassembled WGS sequence"/>
</dbReference>
<dbReference type="SUPFAM" id="SSF52266">
    <property type="entry name" value="SGNH hydrolase"/>
    <property type="match status" value="1"/>
</dbReference>
<feature type="chain" id="PRO_5046928702" evidence="1">
    <location>
        <begin position="30"/>
        <end position="278"/>
    </location>
</feature>
<dbReference type="InterPro" id="IPR037460">
    <property type="entry name" value="SEST-like"/>
</dbReference>
<dbReference type="Gene3D" id="3.40.50.1110">
    <property type="entry name" value="SGNH hydrolase"/>
    <property type="match status" value="1"/>
</dbReference>
<gene>
    <name evidence="3" type="ORF">GCM10010315_49320</name>
</gene>
<protein>
    <submittedName>
        <fullName evidence="3">SGNH family lipase</fullName>
    </submittedName>
</protein>
<evidence type="ECO:0000313" key="3">
    <source>
        <dbReference type="EMBL" id="GAA2722958.1"/>
    </source>
</evidence>
<dbReference type="RefSeq" id="WP_344438012.1">
    <property type="nucleotide sequence ID" value="NZ_BAAASL010000021.1"/>
</dbReference>
<reference evidence="3 4" key="1">
    <citation type="journal article" date="2019" name="Int. J. Syst. Evol. Microbiol.">
        <title>The Global Catalogue of Microorganisms (GCM) 10K type strain sequencing project: providing services to taxonomists for standard genome sequencing and annotation.</title>
        <authorList>
            <consortium name="The Broad Institute Genomics Platform"/>
            <consortium name="The Broad Institute Genome Sequencing Center for Infectious Disease"/>
            <person name="Wu L."/>
            <person name="Ma J."/>
        </authorList>
    </citation>
    <scope>NUCLEOTIDE SEQUENCE [LARGE SCALE GENOMIC DNA]</scope>
    <source>
        <strain evidence="3 4">JCM 4542</strain>
    </source>
</reference>
<dbReference type="CDD" id="cd01823">
    <property type="entry name" value="SEST_like"/>
    <property type="match status" value="1"/>
</dbReference>
<organism evidence="3 4">
    <name type="scientific">Streptomyces luteosporeus</name>
    <dbReference type="NCBI Taxonomy" id="173856"/>
    <lineage>
        <taxon>Bacteria</taxon>
        <taxon>Bacillati</taxon>
        <taxon>Actinomycetota</taxon>
        <taxon>Actinomycetes</taxon>
        <taxon>Kitasatosporales</taxon>
        <taxon>Streptomycetaceae</taxon>
        <taxon>Streptomyces</taxon>
    </lineage>
</organism>
<proteinExistence type="predicted"/>
<keyword evidence="1" id="KW-0732">Signal</keyword>